<evidence type="ECO:0000256" key="5">
    <source>
        <dbReference type="ARBA" id="ARBA00022989"/>
    </source>
</evidence>
<keyword evidence="6 12" id="KW-0472">Membrane</keyword>
<evidence type="ECO:0000256" key="9">
    <source>
        <dbReference type="ARBA" id="ARBA00023180"/>
    </source>
</evidence>
<dbReference type="InterPro" id="IPR051713">
    <property type="entry name" value="T-cell_Activation_Regulation"/>
</dbReference>
<dbReference type="PROSITE" id="PS50835">
    <property type="entry name" value="IG_LIKE"/>
    <property type="match status" value="1"/>
</dbReference>
<feature type="region of interest" description="Disordered" evidence="11">
    <location>
        <begin position="160"/>
        <end position="190"/>
    </location>
</feature>
<evidence type="ECO:0000256" key="12">
    <source>
        <dbReference type="SAM" id="Phobius"/>
    </source>
</evidence>
<keyword evidence="7" id="KW-1015">Disulfide bond</keyword>
<dbReference type="EMBL" id="JAMKFB020000016">
    <property type="protein sequence ID" value="KAL0173288.1"/>
    <property type="molecule type" value="Genomic_DNA"/>
</dbReference>
<evidence type="ECO:0000256" key="11">
    <source>
        <dbReference type="SAM" id="MobiDB-lite"/>
    </source>
</evidence>
<evidence type="ECO:0000313" key="15">
    <source>
        <dbReference type="Proteomes" id="UP001529510"/>
    </source>
</evidence>
<evidence type="ECO:0000256" key="4">
    <source>
        <dbReference type="ARBA" id="ARBA00022729"/>
    </source>
</evidence>
<evidence type="ECO:0000259" key="13">
    <source>
        <dbReference type="PROSITE" id="PS50835"/>
    </source>
</evidence>
<proteinExistence type="predicted"/>
<evidence type="ECO:0000313" key="14">
    <source>
        <dbReference type="EMBL" id="KAL0173288.1"/>
    </source>
</evidence>
<feature type="transmembrane region" description="Helical" evidence="12">
    <location>
        <begin position="112"/>
        <end position="130"/>
    </location>
</feature>
<evidence type="ECO:0000256" key="7">
    <source>
        <dbReference type="ARBA" id="ARBA00023157"/>
    </source>
</evidence>
<protein>
    <recommendedName>
        <fullName evidence="13">Ig-like domain-containing protein</fullName>
    </recommendedName>
</protein>
<dbReference type="GO" id="GO:0005886">
    <property type="term" value="C:plasma membrane"/>
    <property type="evidence" value="ECO:0007669"/>
    <property type="project" value="UniProtKB-SubCell"/>
</dbReference>
<evidence type="ECO:0000256" key="2">
    <source>
        <dbReference type="ARBA" id="ARBA00022475"/>
    </source>
</evidence>
<keyword evidence="2" id="KW-1003">Cell membrane</keyword>
<gene>
    <name evidence="14" type="ORF">M9458_033599</name>
</gene>
<keyword evidence="8" id="KW-0675">Receptor</keyword>
<sequence>TDNTILHCYARNAKDVTWLHNTEKVLHSKMHGSINASKDYEGRASLAKDCFNTGDLSLTIAGVRKGDAGIYRCFVDDETVKGIPDASVLHVNETHSSPGDQTDCNCNIYKNLTISFGTISVTVFVIYHITMKLRKRQSTSDSKDGTTEKDRMLMSDICITSPTNESQPVVTHPVQESDSMENKPSNTRPF</sequence>
<evidence type="ECO:0000256" key="10">
    <source>
        <dbReference type="ARBA" id="ARBA00023319"/>
    </source>
</evidence>
<feature type="non-terminal residue" evidence="14">
    <location>
        <position position="1"/>
    </location>
</feature>
<comment type="subcellular location">
    <subcellularLocation>
        <location evidence="1">Cell membrane</location>
        <topology evidence="1">Single-pass type I membrane protein</topology>
    </subcellularLocation>
</comment>
<feature type="domain" description="Ig-like" evidence="13">
    <location>
        <begin position="1"/>
        <end position="89"/>
    </location>
</feature>
<dbReference type="AlphaFoldDB" id="A0ABD0PGV0"/>
<dbReference type="InterPro" id="IPR007110">
    <property type="entry name" value="Ig-like_dom"/>
</dbReference>
<keyword evidence="15" id="KW-1185">Reference proteome</keyword>
<keyword evidence="9" id="KW-0325">Glycoprotein</keyword>
<dbReference type="PANTHER" id="PTHR25466:SF14">
    <property type="entry name" value="BUTYROPHILIN SUBFAMILY 2 MEMBER A2-LIKE-RELATED"/>
    <property type="match status" value="1"/>
</dbReference>
<dbReference type="Proteomes" id="UP001529510">
    <property type="component" value="Unassembled WGS sequence"/>
</dbReference>
<keyword evidence="5 12" id="KW-1133">Transmembrane helix</keyword>
<evidence type="ECO:0000256" key="3">
    <source>
        <dbReference type="ARBA" id="ARBA00022692"/>
    </source>
</evidence>
<comment type="caution">
    <text evidence="14">The sequence shown here is derived from an EMBL/GenBank/DDBJ whole genome shotgun (WGS) entry which is preliminary data.</text>
</comment>
<name>A0ABD0PGV0_CIRMR</name>
<dbReference type="InterPro" id="IPR036179">
    <property type="entry name" value="Ig-like_dom_sf"/>
</dbReference>
<dbReference type="PANTHER" id="PTHR25466">
    <property type="entry name" value="T-LYMPHOCYTE ACTIVATION ANTIGEN"/>
    <property type="match status" value="1"/>
</dbReference>
<keyword evidence="10" id="KW-0393">Immunoglobulin domain</keyword>
<keyword evidence="3 12" id="KW-0812">Transmembrane</keyword>
<evidence type="ECO:0000256" key="1">
    <source>
        <dbReference type="ARBA" id="ARBA00004251"/>
    </source>
</evidence>
<evidence type="ECO:0000256" key="8">
    <source>
        <dbReference type="ARBA" id="ARBA00023170"/>
    </source>
</evidence>
<dbReference type="InterPro" id="IPR013783">
    <property type="entry name" value="Ig-like_fold"/>
</dbReference>
<accession>A0ABD0PGV0</accession>
<dbReference type="Gene3D" id="2.60.40.10">
    <property type="entry name" value="Immunoglobulins"/>
    <property type="match status" value="1"/>
</dbReference>
<organism evidence="14 15">
    <name type="scientific">Cirrhinus mrigala</name>
    <name type="common">Mrigala</name>
    <dbReference type="NCBI Taxonomy" id="683832"/>
    <lineage>
        <taxon>Eukaryota</taxon>
        <taxon>Metazoa</taxon>
        <taxon>Chordata</taxon>
        <taxon>Craniata</taxon>
        <taxon>Vertebrata</taxon>
        <taxon>Euteleostomi</taxon>
        <taxon>Actinopterygii</taxon>
        <taxon>Neopterygii</taxon>
        <taxon>Teleostei</taxon>
        <taxon>Ostariophysi</taxon>
        <taxon>Cypriniformes</taxon>
        <taxon>Cyprinidae</taxon>
        <taxon>Labeoninae</taxon>
        <taxon>Labeonini</taxon>
        <taxon>Cirrhinus</taxon>
    </lineage>
</organism>
<dbReference type="SUPFAM" id="SSF48726">
    <property type="entry name" value="Immunoglobulin"/>
    <property type="match status" value="1"/>
</dbReference>
<keyword evidence="4" id="KW-0732">Signal</keyword>
<reference evidence="14 15" key="1">
    <citation type="submission" date="2024-05" db="EMBL/GenBank/DDBJ databases">
        <title>Genome sequencing and assembly of Indian major carp, Cirrhinus mrigala (Hamilton, 1822).</title>
        <authorList>
            <person name="Mohindra V."/>
            <person name="Chowdhury L.M."/>
            <person name="Lal K."/>
            <person name="Jena J.K."/>
        </authorList>
    </citation>
    <scope>NUCLEOTIDE SEQUENCE [LARGE SCALE GENOMIC DNA]</scope>
    <source>
        <strain evidence="14">CM1030</strain>
        <tissue evidence="14">Blood</tissue>
    </source>
</reference>
<evidence type="ECO:0000256" key="6">
    <source>
        <dbReference type="ARBA" id="ARBA00023136"/>
    </source>
</evidence>